<proteinExistence type="inferred from homology"/>
<dbReference type="PANTHER" id="PTHR13295:SF4">
    <property type="entry name" value="GLUTAMATE--CYSTEINE LIGASE REGULATORY SUBUNIT"/>
    <property type="match status" value="1"/>
</dbReference>
<dbReference type="FunCoup" id="A0A6J0BJY8">
    <property type="interactions" value="1299"/>
</dbReference>
<dbReference type="OrthoDB" id="5596051at2759"/>
<name>A0A6J0BJY8_NEOLC</name>
<evidence type="ECO:0000313" key="11">
    <source>
        <dbReference type="RefSeq" id="XP_015514886.1"/>
    </source>
</evidence>
<comment type="similarity">
    <text evidence="2">Belongs to the aldo/keto reductase family. Glutamate--cysteine ligase light chain subfamily.</text>
</comment>
<dbReference type="Pfam" id="PF00248">
    <property type="entry name" value="Aldo_ket_red"/>
    <property type="match status" value="1"/>
</dbReference>
<dbReference type="RefSeq" id="XP_015514886.1">
    <property type="nucleotide sequence ID" value="XM_015659400.2"/>
</dbReference>
<dbReference type="PANTHER" id="PTHR13295">
    <property type="entry name" value="GLUTAMATE CYSTEINE LIGASE REGULATORY SUBUNIT"/>
    <property type="match status" value="1"/>
</dbReference>
<dbReference type="GeneID" id="107220709"/>
<dbReference type="InParanoid" id="A0A6J0BJY8"/>
<evidence type="ECO:0000256" key="8">
    <source>
        <dbReference type="ARBA" id="ARBA00032926"/>
    </source>
</evidence>
<comment type="subunit">
    <text evidence="3">Heterodimer of a catalytic heavy chain and a regulatory light chain.</text>
</comment>
<reference evidence="11" key="1">
    <citation type="submission" date="2025-08" db="UniProtKB">
        <authorList>
            <consortium name="RefSeq"/>
        </authorList>
    </citation>
    <scope>IDENTIFICATION</scope>
    <source>
        <tissue evidence="11">Thorax and Abdomen</tissue>
    </source>
</reference>
<dbReference type="AlphaFoldDB" id="A0A6J0BJY8"/>
<sequence length="247" mass="27507">MLSHNILINTGNILSLNEVKKKAGQNPSDELIETLKITLADFEIPDDASTKIIGRDDASVKDLDRKELKITVKVFISSPKSESLKEALDQVLNILQTDSIEALVIAYSKPESTDDILTSLQSLWIVIEEYIKLGKLSSVGVSDVDTDVFVQLFQWANTKPNIVQINLATCCVVPPALQVFTKENDVQLLTHSDPHQILPKAALNDVFGKNVNLHWVTRYQVHVKCRGVLSTKGYLVYINKPGTQTKR</sequence>
<dbReference type="InterPro" id="IPR023210">
    <property type="entry name" value="NADP_OxRdtase_dom"/>
</dbReference>
<dbReference type="Gene3D" id="3.20.20.100">
    <property type="entry name" value="NADP-dependent oxidoreductase domain"/>
    <property type="match status" value="1"/>
</dbReference>
<evidence type="ECO:0000256" key="3">
    <source>
        <dbReference type="ARBA" id="ARBA00011532"/>
    </source>
</evidence>
<accession>A0A6J0BJY8</accession>
<dbReference type="GO" id="GO:0006750">
    <property type="term" value="P:glutathione biosynthetic process"/>
    <property type="evidence" value="ECO:0007669"/>
    <property type="project" value="UniProtKB-UniPathway"/>
</dbReference>
<dbReference type="SUPFAM" id="SSF51430">
    <property type="entry name" value="NAD(P)-linked oxidoreductase"/>
    <property type="match status" value="1"/>
</dbReference>
<dbReference type="GO" id="GO:0016874">
    <property type="term" value="F:ligase activity"/>
    <property type="evidence" value="ECO:0007669"/>
    <property type="project" value="UniProtKB-KW"/>
</dbReference>
<gene>
    <name evidence="11" type="primary">LOC107220709</name>
</gene>
<organism evidence="11">
    <name type="scientific">Neodiprion lecontei</name>
    <name type="common">Redheaded pine sawfly</name>
    <dbReference type="NCBI Taxonomy" id="441921"/>
    <lineage>
        <taxon>Eukaryota</taxon>
        <taxon>Metazoa</taxon>
        <taxon>Ecdysozoa</taxon>
        <taxon>Arthropoda</taxon>
        <taxon>Hexapoda</taxon>
        <taxon>Insecta</taxon>
        <taxon>Pterygota</taxon>
        <taxon>Neoptera</taxon>
        <taxon>Endopterygota</taxon>
        <taxon>Hymenoptera</taxon>
        <taxon>Tenthredinoidea</taxon>
        <taxon>Diprionidae</taxon>
        <taxon>Diprioninae</taxon>
        <taxon>Neodiprion</taxon>
    </lineage>
</organism>
<dbReference type="UniPathway" id="UPA00142">
    <property type="reaction ID" value="UER00209"/>
</dbReference>
<evidence type="ECO:0000256" key="1">
    <source>
        <dbReference type="ARBA" id="ARBA00005006"/>
    </source>
</evidence>
<dbReference type="CTD" id="2730"/>
<evidence type="ECO:0000256" key="7">
    <source>
        <dbReference type="ARBA" id="ARBA00031732"/>
    </source>
</evidence>
<dbReference type="KEGG" id="nlo:107220709"/>
<dbReference type="InterPro" id="IPR032963">
    <property type="entry name" value="Gclm"/>
</dbReference>
<dbReference type="GO" id="GO:0030234">
    <property type="term" value="F:enzyme regulator activity"/>
    <property type="evidence" value="ECO:0007669"/>
    <property type="project" value="TreeGrafter"/>
</dbReference>
<evidence type="ECO:0000259" key="9">
    <source>
        <dbReference type="Pfam" id="PF00248"/>
    </source>
</evidence>
<dbReference type="GO" id="GO:0035226">
    <property type="term" value="F:glutamate-cysteine ligase catalytic subunit binding"/>
    <property type="evidence" value="ECO:0007669"/>
    <property type="project" value="InterPro"/>
</dbReference>
<evidence type="ECO:0000313" key="10">
    <source>
        <dbReference type="Proteomes" id="UP000829291"/>
    </source>
</evidence>
<evidence type="ECO:0000256" key="4">
    <source>
        <dbReference type="ARBA" id="ARBA00022684"/>
    </source>
</evidence>
<keyword evidence="4" id="KW-0317">Glutathione biosynthesis</keyword>
<evidence type="ECO:0000256" key="5">
    <source>
        <dbReference type="ARBA" id="ARBA00030406"/>
    </source>
</evidence>
<comment type="pathway">
    <text evidence="1">Sulfur metabolism; glutathione biosynthesis; glutathione from L-cysteine and L-glutamate: step 1/2.</text>
</comment>
<keyword evidence="11" id="KW-0436">Ligase</keyword>
<evidence type="ECO:0000256" key="2">
    <source>
        <dbReference type="ARBA" id="ARBA00008612"/>
    </source>
</evidence>
<dbReference type="Proteomes" id="UP000829291">
    <property type="component" value="Chromosome 3"/>
</dbReference>
<dbReference type="InterPro" id="IPR036812">
    <property type="entry name" value="NAD(P)_OxRdtase_dom_sf"/>
</dbReference>
<evidence type="ECO:0000256" key="6">
    <source>
        <dbReference type="ARBA" id="ARBA00031154"/>
    </source>
</evidence>
<dbReference type="GO" id="GO:0017109">
    <property type="term" value="C:glutamate-cysteine ligase complex"/>
    <property type="evidence" value="ECO:0007669"/>
    <property type="project" value="TreeGrafter"/>
</dbReference>
<feature type="domain" description="NADP-dependent oxidoreductase" evidence="9">
    <location>
        <begin position="63"/>
        <end position="191"/>
    </location>
</feature>
<protein>
    <recommendedName>
        <fullName evidence="7">GCS light chain</fullName>
    </recommendedName>
    <alternativeName>
        <fullName evidence="5">Gamma-ECS regulatory subunit</fullName>
    </alternativeName>
    <alternativeName>
        <fullName evidence="8">Gamma-glutamylcysteine synthetase regulatory subunit</fullName>
    </alternativeName>
    <alternativeName>
        <fullName evidence="6">Glutamate--cysteine ligase modifier subunit</fullName>
    </alternativeName>
</protein>
<keyword evidence="10" id="KW-1185">Reference proteome</keyword>